<reference evidence="1" key="1">
    <citation type="journal article" date="2017" name="Nature">
        <title>The sunflower genome provides insights into oil metabolism, flowering and Asterid evolution.</title>
        <authorList>
            <person name="Badouin H."/>
            <person name="Gouzy J."/>
            <person name="Grassa C.J."/>
            <person name="Murat F."/>
            <person name="Staton S.E."/>
            <person name="Cottret L."/>
            <person name="Lelandais-Briere C."/>
            <person name="Owens G.L."/>
            <person name="Carrere S."/>
            <person name="Mayjonade B."/>
            <person name="Legrand L."/>
            <person name="Gill N."/>
            <person name="Kane N.C."/>
            <person name="Bowers J.E."/>
            <person name="Hubner S."/>
            <person name="Bellec A."/>
            <person name="Berard A."/>
            <person name="Berges H."/>
            <person name="Blanchet N."/>
            <person name="Boniface M.C."/>
            <person name="Brunel D."/>
            <person name="Catrice O."/>
            <person name="Chaidir N."/>
            <person name="Claudel C."/>
            <person name="Donnadieu C."/>
            <person name="Faraut T."/>
            <person name="Fievet G."/>
            <person name="Helmstetter N."/>
            <person name="King M."/>
            <person name="Knapp S.J."/>
            <person name="Lai Z."/>
            <person name="Le Paslier M.C."/>
            <person name="Lippi Y."/>
            <person name="Lorenzon L."/>
            <person name="Mandel J.R."/>
            <person name="Marage G."/>
            <person name="Marchand G."/>
            <person name="Marquand E."/>
            <person name="Bret-Mestries E."/>
            <person name="Morien E."/>
            <person name="Nambeesan S."/>
            <person name="Nguyen T."/>
            <person name="Pegot-Espagnet P."/>
            <person name="Pouilly N."/>
            <person name="Raftis F."/>
            <person name="Sallet E."/>
            <person name="Schiex T."/>
            <person name="Thomas J."/>
            <person name="Vandecasteele C."/>
            <person name="Vares D."/>
            <person name="Vear F."/>
            <person name="Vautrin S."/>
            <person name="Crespi M."/>
            <person name="Mangin B."/>
            <person name="Burke J.M."/>
            <person name="Salse J."/>
            <person name="Munos S."/>
            <person name="Vincourt P."/>
            <person name="Rieseberg L.H."/>
            <person name="Langlade N.B."/>
        </authorList>
    </citation>
    <scope>NUCLEOTIDE SEQUENCE</scope>
    <source>
        <tissue evidence="1">Leaves</tissue>
    </source>
</reference>
<keyword evidence="2" id="KW-1185">Reference proteome</keyword>
<reference evidence="1" key="2">
    <citation type="submission" date="2020-06" db="EMBL/GenBank/DDBJ databases">
        <title>Helianthus annuus Genome sequencing and assembly Release 2.</title>
        <authorList>
            <person name="Gouzy J."/>
            <person name="Langlade N."/>
            <person name="Munos S."/>
        </authorList>
    </citation>
    <scope>NUCLEOTIDE SEQUENCE</scope>
    <source>
        <tissue evidence="1">Leaves</tissue>
    </source>
</reference>
<proteinExistence type="predicted"/>
<protein>
    <submittedName>
        <fullName evidence="1">Uncharacterized protein</fullName>
    </submittedName>
</protein>
<comment type="caution">
    <text evidence="1">The sequence shown here is derived from an EMBL/GenBank/DDBJ whole genome shotgun (WGS) entry which is preliminary data.</text>
</comment>
<organism evidence="1 2">
    <name type="scientific">Helianthus annuus</name>
    <name type="common">Common sunflower</name>
    <dbReference type="NCBI Taxonomy" id="4232"/>
    <lineage>
        <taxon>Eukaryota</taxon>
        <taxon>Viridiplantae</taxon>
        <taxon>Streptophyta</taxon>
        <taxon>Embryophyta</taxon>
        <taxon>Tracheophyta</taxon>
        <taxon>Spermatophyta</taxon>
        <taxon>Magnoliopsida</taxon>
        <taxon>eudicotyledons</taxon>
        <taxon>Gunneridae</taxon>
        <taxon>Pentapetalae</taxon>
        <taxon>asterids</taxon>
        <taxon>campanulids</taxon>
        <taxon>Asterales</taxon>
        <taxon>Asteraceae</taxon>
        <taxon>Asteroideae</taxon>
        <taxon>Heliantheae alliance</taxon>
        <taxon>Heliantheae</taxon>
        <taxon>Helianthus</taxon>
    </lineage>
</organism>
<name>A0A9K3JLW9_HELAN</name>
<dbReference type="Proteomes" id="UP000215914">
    <property type="component" value="Unassembled WGS sequence"/>
</dbReference>
<evidence type="ECO:0000313" key="2">
    <source>
        <dbReference type="Proteomes" id="UP000215914"/>
    </source>
</evidence>
<dbReference type="Gramene" id="mRNA:HanXRQr2_Chr02g0054631">
    <property type="protein sequence ID" value="mRNA:HanXRQr2_Chr02g0054631"/>
    <property type="gene ID" value="HanXRQr2_Chr02g0054631"/>
</dbReference>
<sequence>MKKPTQSRPSNRNNYKITYLQKSSTFPKPIEKSLILPRIPYWIVLYQIGTGT</sequence>
<dbReference type="AlphaFoldDB" id="A0A9K3JLW9"/>
<gene>
    <name evidence="1" type="ORF">HanXRQr2_Chr02g0054631</name>
</gene>
<dbReference type="EMBL" id="MNCJ02000317">
    <property type="protein sequence ID" value="KAF5817574.1"/>
    <property type="molecule type" value="Genomic_DNA"/>
</dbReference>
<evidence type="ECO:0000313" key="1">
    <source>
        <dbReference type="EMBL" id="KAF5817574.1"/>
    </source>
</evidence>
<accession>A0A9K3JLW9</accession>